<keyword evidence="4" id="KW-1185">Reference proteome</keyword>
<evidence type="ECO:0000313" key="3">
    <source>
        <dbReference type="EMBL" id="MFC5651465.1"/>
    </source>
</evidence>
<evidence type="ECO:0000256" key="1">
    <source>
        <dbReference type="ARBA" id="ARBA00023027"/>
    </source>
</evidence>
<protein>
    <submittedName>
        <fullName evidence="3">NAD-dependent epimerase</fullName>
    </submittedName>
</protein>
<sequence length="341" mass="38865">MQALLVTGCAGFIGYHAARRWLAEGGAVIGLDNLNDYYDASLKRSRLQQLLEMEGFTFVQAALEDQKAMDDIFEKHRPETVLHLAAQAGVRHSIVDPRAYIDANVTGFLNVLEACRNYEIRHLLYASSSSVYGANTKKPFAESDPADHPVSLYAATKRTNELMAHSYSHLFNMRVTGMRFFTVYGPWGRPDMALFKFTRSILAGEPITVFNEGRMKRDFTYIDDIVEGMMRLIPEAPHGDPDWNGERPDPSTSYAPYRIYNLGNNRPIELMAYITVLERALGRKAVIDWEPMQPGDVYETYAEIDKLRQAVGYEPRISIEEGIPKFVDWYLSYYGKQRHPL</sequence>
<dbReference type="SUPFAM" id="SSF51735">
    <property type="entry name" value="NAD(P)-binding Rossmann-fold domains"/>
    <property type="match status" value="1"/>
</dbReference>
<dbReference type="Gene3D" id="3.40.50.720">
    <property type="entry name" value="NAD(P)-binding Rossmann-like Domain"/>
    <property type="match status" value="1"/>
</dbReference>
<dbReference type="EMBL" id="JBHSOW010000076">
    <property type="protein sequence ID" value="MFC5651465.1"/>
    <property type="molecule type" value="Genomic_DNA"/>
</dbReference>
<accession>A0ABW0VZY0</accession>
<dbReference type="PRINTS" id="PR01713">
    <property type="entry name" value="NUCEPIMERASE"/>
</dbReference>
<dbReference type="Proteomes" id="UP001596047">
    <property type="component" value="Unassembled WGS sequence"/>
</dbReference>
<keyword evidence="1" id="KW-0520">NAD</keyword>
<reference evidence="4" key="1">
    <citation type="journal article" date="2019" name="Int. J. Syst. Evol. Microbiol.">
        <title>The Global Catalogue of Microorganisms (GCM) 10K type strain sequencing project: providing services to taxonomists for standard genome sequencing and annotation.</title>
        <authorList>
            <consortium name="The Broad Institute Genomics Platform"/>
            <consortium name="The Broad Institute Genome Sequencing Center for Infectious Disease"/>
            <person name="Wu L."/>
            <person name="Ma J."/>
        </authorList>
    </citation>
    <scope>NUCLEOTIDE SEQUENCE [LARGE SCALE GENOMIC DNA]</scope>
    <source>
        <strain evidence="4">CGMCC 1.3240</strain>
    </source>
</reference>
<gene>
    <name evidence="3" type="ORF">ACFPYJ_20580</name>
</gene>
<dbReference type="InterPro" id="IPR036291">
    <property type="entry name" value="NAD(P)-bd_dom_sf"/>
</dbReference>
<evidence type="ECO:0000259" key="2">
    <source>
        <dbReference type="Pfam" id="PF01370"/>
    </source>
</evidence>
<dbReference type="InterPro" id="IPR001509">
    <property type="entry name" value="Epimerase_deHydtase"/>
</dbReference>
<comment type="caution">
    <text evidence="3">The sequence shown here is derived from an EMBL/GenBank/DDBJ whole genome shotgun (WGS) entry which is preliminary data.</text>
</comment>
<proteinExistence type="predicted"/>
<dbReference type="RefSeq" id="WP_379190091.1">
    <property type="nucleotide sequence ID" value="NZ_JBHSOW010000076.1"/>
</dbReference>
<dbReference type="PANTHER" id="PTHR43574">
    <property type="entry name" value="EPIMERASE-RELATED"/>
    <property type="match status" value="1"/>
</dbReference>
<name>A0ABW0VZY0_9BACL</name>
<organism evidence="3 4">
    <name type="scientific">Paenibacillus solisilvae</name>
    <dbReference type="NCBI Taxonomy" id="2486751"/>
    <lineage>
        <taxon>Bacteria</taxon>
        <taxon>Bacillati</taxon>
        <taxon>Bacillota</taxon>
        <taxon>Bacilli</taxon>
        <taxon>Bacillales</taxon>
        <taxon>Paenibacillaceae</taxon>
        <taxon>Paenibacillus</taxon>
    </lineage>
</organism>
<dbReference type="CDD" id="cd05253">
    <property type="entry name" value="UDP_GE_SDE_e"/>
    <property type="match status" value="1"/>
</dbReference>
<evidence type="ECO:0000313" key="4">
    <source>
        <dbReference type="Proteomes" id="UP001596047"/>
    </source>
</evidence>
<dbReference type="Pfam" id="PF01370">
    <property type="entry name" value="Epimerase"/>
    <property type="match status" value="1"/>
</dbReference>
<feature type="domain" description="NAD-dependent epimerase/dehydratase" evidence="2">
    <location>
        <begin position="5"/>
        <end position="238"/>
    </location>
</feature>